<accession>A0AAN9A1B8</accession>
<evidence type="ECO:0000313" key="2">
    <source>
        <dbReference type="Proteomes" id="UP001381693"/>
    </source>
</evidence>
<reference evidence="1 2" key="1">
    <citation type="submission" date="2023-11" db="EMBL/GenBank/DDBJ databases">
        <title>Halocaridina rubra genome assembly.</title>
        <authorList>
            <person name="Smith C."/>
        </authorList>
    </citation>
    <scope>NUCLEOTIDE SEQUENCE [LARGE SCALE GENOMIC DNA]</scope>
    <source>
        <strain evidence="1">EP-1</strain>
        <tissue evidence="1">Whole</tissue>
    </source>
</reference>
<sequence>MIGRVKDVHAFRGVAAGMSDHFLVEAKVVVANEWGNRVGEFRREMVKMEELKKPEKRQEYQDRLKVEYDRVGGQVAAHMPPGTRDDLCTRNSHFIPPLDAVFPLEGPYHSKAPRIRLDQVRLGQKRMGRGTDFYGD</sequence>
<dbReference type="AlphaFoldDB" id="A0AAN9A1B8"/>
<keyword evidence="2" id="KW-1185">Reference proteome</keyword>
<gene>
    <name evidence="1" type="ORF">SK128_024051</name>
</gene>
<name>A0AAN9A1B8_HALRR</name>
<comment type="caution">
    <text evidence="1">The sequence shown here is derived from an EMBL/GenBank/DDBJ whole genome shotgun (WGS) entry which is preliminary data.</text>
</comment>
<proteinExistence type="predicted"/>
<protein>
    <submittedName>
        <fullName evidence="1">Uncharacterized protein</fullName>
    </submittedName>
</protein>
<evidence type="ECO:0000313" key="1">
    <source>
        <dbReference type="EMBL" id="KAK7068695.1"/>
    </source>
</evidence>
<dbReference type="Proteomes" id="UP001381693">
    <property type="component" value="Unassembled WGS sequence"/>
</dbReference>
<organism evidence="1 2">
    <name type="scientific">Halocaridina rubra</name>
    <name type="common">Hawaiian red shrimp</name>
    <dbReference type="NCBI Taxonomy" id="373956"/>
    <lineage>
        <taxon>Eukaryota</taxon>
        <taxon>Metazoa</taxon>
        <taxon>Ecdysozoa</taxon>
        <taxon>Arthropoda</taxon>
        <taxon>Crustacea</taxon>
        <taxon>Multicrustacea</taxon>
        <taxon>Malacostraca</taxon>
        <taxon>Eumalacostraca</taxon>
        <taxon>Eucarida</taxon>
        <taxon>Decapoda</taxon>
        <taxon>Pleocyemata</taxon>
        <taxon>Caridea</taxon>
        <taxon>Atyoidea</taxon>
        <taxon>Atyidae</taxon>
        <taxon>Halocaridina</taxon>
    </lineage>
</organism>
<dbReference type="EMBL" id="JAXCGZ010017150">
    <property type="protein sequence ID" value="KAK7068695.1"/>
    <property type="molecule type" value="Genomic_DNA"/>
</dbReference>